<comment type="caution">
    <text evidence="1">The sequence shown here is derived from an EMBL/GenBank/DDBJ whole genome shotgun (WGS) entry which is preliminary data.</text>
</comment>
<sequence>MARRSRFIISESSIKKFFLNEKKVFSEAQLNSVLDENRLIWNLPISMNGKKFINKLTESGILSMHEVVFSGYFPNKTRYLTNTATVFDLAISLASKAYLSHYTAAFLLGLTTQVSKSVYLTSEQSPKNKDRSVILHQEDIDKAFNKPQRTSNVHGVFGEYTIIYHNGMYTNKAGVFSKDGLTFTNVERTLIDLAVRPVYGGGVFRVLEIFENSIDKLSVNKLKAILDKLSFVYPYHQAIGFYLEKAGLDQKRLSVFLEYDRPNKFYLTYDMKEIDYNEKWNIFYPKGM</sequence>
<keyword evidence="2" id="KW-1185">Reference proteome</keyword>
<proteinExistence type="predicted"/>
<gene>
    <name evidence="1" type="ORF">MM213_17250</name>
</gene>
<protein>
    <submittedName>
        <fullName evidence="1">Type IV toxin-antitoxin system AbiEi family antitoxin</fullName>
    </submittedName>
</protein>
<organism evidence="1 2">
    <name type="scientific">Belliella alkalica</name>
    <dbReference type="NCBI Taxonomy" id="1730871"/>
    <lineage>
        <taxon>Bacteria</taxon>
        <taxon>Pseudomonadati</taxon>
        <taxon>Bacteroidota</taxon>
        <taxon>Cytophagia</taxon>
        <taxon>Cytophagales</taxon>
        <taxon>Cyclobacteriaceae</taxon>
        <taxon>Belliella</taxon>
    </lineage>
</organism>
<evidence type="ECO:0000313" key="2">
    <source>
        <dbReference type="Proteomes" id="UP001165430"/>
    </source>
</evidence>
<dbReference type="EMBL" id="JAKZGO010000019">
    <property type="protein sequence ID" value="MCH7415250.1"/>
    <property type="molecule type" value="Genomic_DNA"/>
</dbReference>
<evidence type="ECO:0000313" key="1">
    <source>
        <dbReference type="EMBL" id="MCH7415250.1"/>
    </source>
</evidence>
<dbReference type="RefSeq" id="WP_241414142.1">
    <property type="nucleotide sequence ID" value="NZ_JAKZGO010000019.1"/>
</dbReference>
<name>A0ABS9VFM2_9BACT</name>
<reference evidence="1" key="1">
    <citation type="submission" date="2022-03" db="EMBL/GenBank/DDBJ databases">
        <title>De novo assembled genomes of Belliella spp. (Cyclobacteriaceae) strains.</title>
        <authorList>
            <person name="Szabo A."/>
            <person name="Korponai K."/>
            <person name="Felfoldi T."/>
        </authorList>
    </citation>
    <scope>NUCLEOTIDE SEQUENCE</scope>
    <source>
        <strain evidence="1">DSM 111903</strain>
    </source>
</reference>
<accession>A0ABS9VFM2</accession>
<dbReference type="Proteomes" id="UP001165430">
    <property type="component" value="Unassembled WGS sequence"/>
</dbReference>